<evidence type="ECO:0000313" key="2">
    <source>
        <dbReference type="EMBL" id="AEO61523.1"/>
    </source>
</evidence>
<name>G2QPL0_THET4</name>
<evidence type="ECO:0000313" key="3">
    <source>
        <dbReference type="Proteomes" id="UP000007322"/>
    </source>
</evidence>
<protein>
    <submittedName>
        <fullName evidence="2">Uncharacterized protein</fullName>
    </submittedName>
</protein>
<evidence type="ECO:0000256" key="1">
    <source>
        <dbReference type="SAM" id="MobiDB-lite"/>
    </source>
</evidence>
<dbReference type="Proteomes" id="UP000007322">
    <property type="component" value="Chromosome 7"/>
</dbReference>
<dbReference type="OMA" id="YLDARIH"/>
<sequence length="722" mass="83080">MPSFEPMASNLTVNDIFSFNDEELVQYMKQNRRADGGFDLECEGWENLAKEQRDQLAQRLTAAALKANDEVQSRPVDLDAVTARLREISDNQEALPIATSRSPSYERSPTVICDKFEETKQDETRAYHELVKDGGRPVYPISRLEEVLNNPEGHREILLPWQPNPDLEIPYAEVFVVQLATWKRFRYWQKKNRDIYNVEEEFAAYSKEAWRRETEEIASLSRSRRKFLEKSEREYLEKLRDKFLRMQEEKGVDDGDAGFSAFLEEEKRRNIEAGVQWPGMTEHEYRQSLRVYFNRAEYRRNLEHFYWLREDHGRGGFPEYVAEARRRLGKHGFTRDFQLDKDPTRQDKLTTWIEYLNYEYAWYDRYERSINRLRPEYEEAWKKLVESGVLRPGETDENVRTIESAARLQAEEDQARKAVTSAERVAKAALAETEKAKVGRSRLTTEERKRRLVVAHSRLVAAKEARKALVKRGDLITDFVRGTWDYAEEERNIYRQRVRLQWALEQLPLIEAELDESNGLRAGRGAKRSKPHQSDDDTDVGGPTERKKDEPSVPADDTGASARARTPKRGGHDDTNHPRPLKRPRNDSNKPTSYATSGMSDISKNCLSRSMETSQSQATGQRSVAEKSINADTRDIAGQTLSRPPGNGHGDTIKLRRSARIAARQGPSGTAVTHPHATDVACRRSGRKLSKERVPLSPSTRLRGRQPKSTATNVARKRGNKG</sequence>
<feature type="region of interest" description="Disordered" evidence="1">
    <location>
        <begin position="520"/>
        <end position="722"/>
    </location>
</feature>
<dbReference type="VEuPathDB" id="FungiDB:MYCTH_2311754"/>
<dbReference type="STRING" id="573729.G2QPL0"/>
<dbReference type="HOGENOM" id="CLU_022835_1_0_1"/>
<accession>G2QPL0</accession>
<dbReference type="InParanoid" id="G2QPL0"/>
<dbReference type="GeneID" id="11506975"/>
<dbReference type="OrthoDB" id="4587586at2759"/>
<dbReference type="EMBL" id="CP003008">
    <property type="protein sequence ID" value="AEO61523.1"/>
    <property type="molecule type" value="Genomic_DNA"/>
</dbReference>
<proteinExistence type="predicted"/>
<keyword evidence="3" id="KW-1185">Reference proteome</keyword>
<dbReference type="AlphaFoldDB" id="G2QPL0"/>
<gene>
    <name evidence="2" type="ORF">MYCTH_2311754</name>
</gene>
<organism evidence="2 3">
    <name type="scientific">Thermothelomyces thermophilus (strain ATCC 42464 / BCRC 31852 / DSM 1799)</name>
    <name type="common">Sporotrichum thermophile</name>
    <dbReference type="NCBI Taxonomy" id="573729"/>
    <lineage>
        <taxon>Eukaryota</taxon>
        <taxon>Fungi</taxon>
        <taxon>Dikarya</taxon>
        <taxon>Ascomycota</taxon>
        <taxon>Pezizomycotina</taxon>
        <taxon>Sordariomycetes</taxon>
        <taxon>Sordariomycetidae</taxon>
        <taxon>Sordariales</taxon>
        <taxon>Chaetomiaceae</taxon>
        <taxon>Thermothelomyces</taxon>
    </lineage>
</organism>
<dbReference type="eggNOG" id="ENOG502SUGA">
    <property type="taxonomic scope" value="Eukaryota"/>
</dbReference>
<reference evidence="2 3" key="1">
    <citation type="journal article" date="2011" name="Nat. Biotechnol.">
        <title>Comparative genomic analysis of the thermophilic biomass-degrading fungi Myceliophthora thermophila and Thielavia terrestris.</title>
        <authorList>
            <person name="Berka R.M."/>
            <person name="Grigoriev I.V."/>
            <person name="Otillar R."/>
            <person name="Salamov A."/>
            <person name="Grimwood J."/>
            <person name="Reid I."/>
            <person name="Ishmael N."/>
            <person name="John T."/>
            <person name="Darmond C."/>
            <person name="Moisan M.-C."/>
            <person name="Henrissat B."/>
            <person name="Coutinho P.M."/>
            <person name="Lombard V."/>
            <person name="Natvig D.O."/>
            <person name="Lindquist E."/>
            <person name="Schmutz J."/>
            <person name="Lucas S."/>
            <person name="Harris P."/>
            <person name="Powlowski J."/>
            <person name="Bellemare A."/>
            <person name="Taylor D."/>
            <person name="Butler G."/>
            <person name="de Vries R.P."/>
            <person name="Allijn I.E."/>
            <person name="van den Brink J."/>
            <person name="Ushinsky S."/>
            <person name="Storms R."/>
            <person name="Powell A.J."/>
            <person name="Paulsen I.T."/>
            <person name="Elbourne L.D.H."/>
            <person name="Baker S.E."/>
            <person name="Magnuson J."/>
            <person name="LaBoissiere S."/>
            <person name="Clutterbuck A.J."/>
            <person name="Martinez D."/>
            <person name="Wogulis M."/>
            <person name="de Leon A.L."/>
            <person name="Rey M.W."/>
            <person name="Tsang A."/>
        </authorList>
    </citation>
    <scope>NUCLEOTIDE SEQUENCE [LARGE SCALE GENOMIC DNA]</scope>
    <source>
        <strain evidence="3">ATCC 42464 / BCRC 31852 / DSM 1799</strain>
    </source>
</reference>
<dbReference type="KEGG" id="mtm:MYCTH_2311754"/>
<dbReference type="RefSeq" id="XP_003666768.1">
    <property type="nucleotide sequence ID" value="XM_003666720.1"/>
</dbReference>
<feature type="compositionally biased region" description="Polar residues" evidence="1">
    <location>
        <begin position="589"/>
        <end position="622"/>
    </location>
</feature>